<proteinExistence type="predicted"/>
<protein>
    <recommendedName>
        <fullName evidence="3">DegT/DnrJ/EryC1/StrS aminotransferase</fullName>
    </recommendedName>
</protein>
<organism evidence="1 2">
    <name type="scientific">Paractinoplanes aksuensis</name>
    <dbReference type="NCBI Taxonomy" id="2939490"/>
    <lineage>
        <taxon>Bacteria</taxon>
        <taxon>Bacillati</taxon>
        <taxon>Actinomycetota</taxon>
        <taxon>Actinomycetes</taxon>
        <taxon>Micromonosporales</taxon>
        <taxon>Micromonosporaceae</taxon>
        <taxon>Paractinoplanes</taxon>
    </lineage>
</organism>
<gene>
    <name evidence="1" type="ORF">M1L60_39035</name>
</gene>
<dbReference type="EMBL" id="JAMYJR010000048">
    <property type="protein sequence ID" value="MCO8276591.1"/>
    <property type="molecule type" value="Genomic_DNA"/>
</dbReference>
<dbReference type="RefSeq" id="WP_253242617.1">
    <property type="nucleotide sequence ID" value="NZ_JAMYJR010000048.1"/>
</dbReference>
<reference evidence="1 2" key="1">
    <citation type="submission" date="2022-06" db="EMBL/GenBank/DDBJ databases">
        <title>New Species of the Genus Actinoplanes, ActinopZanes ferrugineus.</title>
        <authorList>
            <person name="Ding P."/>
        </authorList>
    </citation>
    <scope>NUCLEOTIDE SEQUENCE [LARGE SCALE GENOMIC DNA]</scope>
    <source>
        <strain evidence="1 2">TRM88003</strain>
    </source>
</reference>
<dbReference type="SUPFAM" id="SSF53383">
    <property type="entry name" value="PLP-dependent transferases"/>
    <property type="match status" value="1"/>
</dbReference>
<dbReference type="Proteomes" id="UP001523369">
    <property type="component" value="Unassembled WGS sequence"/>
</dbReference>
<comment type="caution">
    <text evidence="1">The sequence shown here is derived from an EMBL/GenBank/DDBJ whole genome shotgun (WGS) entry which is preliminary data.</text>
</comment>
<dbReference type="InterPro" id="IPR015424">
    <property type="entry name" value="PyrdxlP-dep_Trfase"/>
</dbReference>
<dbReference type="InterPro" id="IPR015422">
    <property type="entry name" value="PyrdxlP-dep_Trfase_small"/>
</dbReference>
<name>A0ABT1E2X4_9ACTN</name>
<dbReference type="Gene3D" id="3.90.1150.10">
    <property type="entry name" value="Aspartate Aminotransferase, domain 1"/>
    <property type="match status" value="1"/>
</dbReference>
<evidence type="ECO:0008006" key="3">
    <source>
        <dbReference type="Google" id="ProtNLM"/>
    </source>
</evidence>
<sequence>MQPDPAPPTQNETNQIGSEFHWDPAVLLNGEQGGRSFEFASGHQLFATGCGAMSVLLRRLGRPGRLHVPSFFCMGVAEALGQDMPLSWYRHLPDDRGPRWPTLRAEPGDVVLAQNLFGREDGAAWRDWIDAHPDVTVLEDHSHDPFGPWARNSTASYAVASLRKTLPVPDGAVLWSPRGFEVPAPSGPVNEGSHLKLTAMLLKAAWLDGHPIPKDRFRALQQRGEQALLGSDAAPSAFTTAVLPLLDIDGIRAACTRNVRAVETLLRNPPATGGAETAPFRVQVVCSSEQSRDALLAHLAARGIFAPVHWRQDRDGFWSGDGEAADLADRILTLPVDHRCGPAEVHRIAEAVSTAAGAHV</sequence>
<accession>A0ABT1E2X4</accession>
<keyword evidence="2" id="KW-1185">Reference proteome</keyword>
<evidence type="ECO:0000313" key="2">
    <source>
        <dbReference type="Proteomes" id="UP001523369"/>
    </source>
</evidence>
<evidence type="ECO:0000313" key="1">
    <source>
        <dbReference type="EMBL" id="MCO8276591.1"/>
    </source>
</evidence>